<sequence length="620" mass="69079">MSVAHELLWRLLHLILHVQRALFAWFRGWFGGRGSWLSRWRRRAASAAAAVASRALLAPAAVGTGAFAYHRPAAAGRKVVGGGGGGRWRKDGKSLHKLPGHVGLVVVEEEQSYADMASLVVWCMAVGISYVTVYDQEGFFKRNNSRLMDEILKQQQELLNLDRSKYTVKFANQDKTDQVLNCQSTLNVLSSEDGKTDIVKAAQKFCHLVAQKQKKCTDLDMDVLENLLTSTNGFPDPELILKFGPVDSVLGFLPWQIRLTEIVELLLSIALGQVLSLLICGISLTSKYLSDDFHANTPVFQSFLNYILLFLVYTTTLAVRQGEENLLAILKRRWWKYMILGIIDIEANYLVVKAYQYTTFTSVQLLDCFVIPVVILLSWFFLLVRYKAVHFIGIVVCILGMGCMAGADVLVGRQQGAGENKLIGDLLVLGGATLYGISNVCEEYIVRNLSRVEFLGMIGLFGSFFSGIQLAIMEHKELLKVPWDWQIVFRTISSVVLHNPCGAGAVLLNVHICCPRPTGVQAVSKPFGSCCRLASLWAAGTVSNIHQPRPGNGRRTSRPSRLISGPCHPQWSLYLHYLCIIHRERYLPDAVTQVGCKVANREGLLKIQTILFLCVYSQEQ</sequence>
<evidence type="ECO:0000256" key="3">
    <source>
        <dbReference type="ARBA" id="ARBA00022448"/>
    </source>
</evidence>
<name>A0A670IBU5_PODMU</name>
<dbReference type="InterPro" id="IPR052221">
    <property type="entry name" value="SLC35F_Transporter"/>
</dbReference>
<dbReference type="PANTHER" id="PTHR14233">
    <property type="entry name" value="DUF914-RELATED"/>
    <property type="match status" value="1"/>
</dbReference>
<keyword evidence="3" id="KW-0813">Transport</keyword>
<reference evidence="9" key="3">
    <citation type="submission" date="2025-09" db="UniProtKB">
        <authorList>
            <consortium name="Ensembl"/>
        </authorList>
    </citation>
    <scope>IDENTIFICATION</scope>
</reference>
<comment type="function">
    <text evidence="7">Putative solute transporter.</text>
</comment>
<keyword evidence="6 8" id="KW-0472">Membrane</keyword>
<dbReference type="SUPFAM" id="SSF103481">
    <property type="entry name" value="Multidrug resistance efflux transporter EmrE"/>
    <property type="match status" value="1"/>
</dbReference>
<dbReference type="GO" id="GO:0022857">
    <property type="term" value="F:transmembrane transporter activity"/>
    <property type="evidence" value="ECO:0007669"/>
    <property type="project" value="InterPro"/>
</dbReference>
<evidence type="ECO:0000256" key="8">
    <source>
        <dbReference type="SAM" id="Phobius"/>
    </source>
</evidence>
<evidence type="ECO:0000256" key="4">
    <source>
        <dbReference type="ARBA" id="ARBA00022692"/>
    </source>
</evidence>
<evidence type="ECO:0000256" key="6">
    <source>
        <dbReference type="ARBA" id="ARBA00023136"/>
    </source>
</evidence>
<protein>
    <submittedName>
        <fullName evidence="9">Solute carrier family 35 member F1</fullName>
    </submittedName>
</protein>
<keyword evidence="10" id="KW-1185">Reference proteome</keyword>
<dbReference type="InterPro" id="IPR036424">
    <property type="entry name" value="UPP_synth-like_sf"/>
</dbReference>
<evidence type="ECO:0000313" key="9">
    <source>
        <dbReference type="Ensembl" id="ENSPMRP00000009370.1"/>
    </source>
</evidence>
<dbReference type="Gene3D" id="3.40.1180.10">
    <property type="entry name" value="Decaprenyl diphosphate synthase-like"/>
    <property type="match status" value="1"/>
</dbReference>
<reference evidence="9 10" key="1">
    <citation type="journal article" date="2019" name="Proc. Natl. Acad. Sci. U.S.A.">
        <title>Regulatory changes in pterin and carotenoid genes underlie balanced color polymorphisms in the wall lizard.</title>
        <authorList>
            <person name="Andrade P."/>
            <person name="Pinho C."/>
            <person name="Perez I de Lanuza G."/>
            <person name="Afonso S."/>
            <person name="Brejcha J."/>
            <person name="Rubin C.J."/>
            <person name="Wallerman O."/>
            <person name="Pereira P."/>
            <person name="Sabatino S.J."/>
            <person name="Bellati A."/>
            <person name="Pellitteri-Rosa D."/>
            <person name="Bosakova Z."/>
            <person name="Bunikis I."/>
            <person name="Carretero M.A."/>
            <person name="Feiner N."/>
            <person name="Marsik P."/>
            <person name="Pauperio F."/>
            <person name="Salvi D."/>
            <person name="Soler L."/>
            <person name="While G.M."/>
            <person name="Uller T."/>
            <person name="Font E."/>
            <person name="Andersson L."/>
            <person name="Carneiro M."/>
        </authorList>
    </citation>
    <scope>NUCLEOTIDE SEQUENCE</scope>
</reference>
<feature type="transmembrane region" description="Helical" evidence="8">
    <location>
        <begin position="334"/>
        <end position="352"/>
    </location>
</feature>
<proteinExistence type="inferred from homology"/>
<feature type="transmembrane region" description="Helical" evidence="8">
    <location>
        <begin position="364"/>
        <end position="384"/>
    </location>
</feature>
<evidence type="ECO:0000313" key="10">
    <source>
        <dbReference type="Proteomes" id="UP000472272"/>
    </source>
</evidence>
<dbReference type="Ensembl" id="ENSPMRT00000009998.1">
    <property type="protein sequence ID" value="ENSPMRP00000009370.1"/>
    <property type="gene ID" value="ENSPMRG00000006298.1"/>
</dbReference>
<dbReference type="GO" id="GO:0016020">
    <property type="term" value="C:membrane"/>
    <property type="evidence" value="ECO:0007669"/>
    <property type="project" value="UniProtKB-SubCell"/>
</dbReference>
<keyword evidence="5 8" id="KW-1133">Transmembrane helix</keyword>
<evidence type="ECO:0000256" key="7">
    <source>
        <dbReference type="ARBA" id="ARBA00037727"/>
    </source>
</evidence>
<dbReference type="AlphaFoldDB" id="A0A670IBU5"/>
<feature type="transmembrane region" description="Helical" evidence="8">
    <location>
        <begin position="265"/>
        <end position="284"/>
    </location>
</feature>
<comment type="subcellular location">
    <subcellularLocation>
        <location evidence="1">Membrane</location>
        <topology evidence="1">Multi-pass membrane protein</topology>
    </subcellularLocation>
</comment>
<dbReference type="InterPro" id="IPR037185">
    <property type="entry name" value="EmrE-like"/>
</dbReference>
<organism evidence="9 10">
    <name type="scientific">Podarcis muralis</name>
    <name type="common">Wall lizard</name>
    <name type="synonym">Lacerta muralis</name>
    <dbReference type="NCBI Taxonomy" id="64176"/>
    <lineage>
        <taxon>Eukaryota</taxon>
        <taxon>Metazoa</taxon>
        <taxon>Chordata</taxon>
        <taxon>Craniata</taxon>
        <taxon>Vertebrata</taxon>
        <taxon>Euteleostomi</taxon>
        <taxon>Lepidosauria</taxon>
        <taxon>Squamata</taxon>
        <taxon>Bifurcata</taxon>
        <taxon>Unidentata</taxon>
        <taxon>Episquamata</taxon>
        <taxon>Laterata</taxon>
        <taxon>Lacertibaenia</taxon>
        <taxon>Lacertidae</taxon>
        <taxon>Podarcis</taxon>
    </lineage>
</organism>
<feature type="transmembrane region" description="Helical" evidence="8">
    <location>
        <begin position="422"/>
        <end position="440"/>
    </location>
</feature>
<reference evidence="9" key="2">
    <citation type="submission" date="2025-08" db="UniProtKB">
        <authorList>
            <consortium name="Ensembl"/>
        </authorList>
    </citation>
    <scope>IDENTIFICATION</scope>
</reference>
<evidence type="ECO:0000256" key="2">
    <source>
        <dbReference type="ARBA" id="ARBA00007863"/>
    </source>
</evidence>
<dbReference type="GO" id="GO:0016765">
    <property type="term" value="F:transferase activity, transferring alkyl or aryl (other than methyl) groups"/>
    <property type="evidence" value="ECO:0007669"/>
    <property type="project" value="InterPro"/>
</dbReference>
<comment type="similarity">
    <text evidence="2">Belongs to the SLC35F solute transporter family.</text>
</comment>
<accession>A0A670IBU5</accession>
<dbReference type="GeneTree" id="ENSGT00390000015655"/>
<feature type="transmembrane region" description="Helical" evidence="8">
    <location>
        <begin position="304"/>
        <end position="322"/>
    </location>
</feature>
<dbReference type="Pfam" id="PF06027">
    <property type="entry name" value="SLC35F"/>
    <property type="match status" value="1"/>
</dbReference>
<feature type="transmembrane region" description="Helical" evidence="8">
    <location>
        <begin position="391"/>
        <end position="410"/>
    </location>
</feature>
<dbReference type="Proteomes" id="UP000472272">
    <property type="component" value="Chromosome 3"/>
</dbReference>
<dbReference type="PANTHER" id="PTHR14233:SF10">
    <property type="entry name" value="SOLUTE CARRIER FAMILY 35 MEMBER F1"/>
    <property type="match status" value="1"/>
</dbReference>
<evidence type="ECO:0000256" key="1">
    <source>
        <dbReference type="ARBA" id="ARBA00004141"/>
    </source>
</evidence>
<keyword evidence="4 8" id="KW-0812">Transmembrane</keyword>
<dbReference type="SUPFAM" id="SSF64005">
    <property type="entry name" value="Undecaprenyl diphosphate synthase"/>
    <property type="match status" value="1"/>
</dbReference>
<dbReference type="InterPro" id="IPR009262">
    <property type="entry name" value="SLC35_F1/F2/F6"/>
</dbReference>
<gene>
    <name evidence="9" type="primary">SLC35F1</name>
</gene>
<feature type="transmembrane region" description="Helical" evidence="8">
    <location>
        <begin position="46"/>
        <end position="69"/>
    </location>
</feature>
<evidence type="ECO:0000256" key="5">
    <source>
        <dbReference type="ARBA" id="ARBA00022989"/>
    </source>
</evidence>
<feature type="transmembrane region" description="Helical" evidence="8">
    <location>
        <begin position="452"/>
        <end position="472"/>
    </location>
</feature>